<dbReference type="GO" id="GO:0008836">
    <property type="term" value="F:diaminopimelate decarboxylase activity"/>
    <property type="evidence" value="ECO:0007669"/>
    <property type="project" value="InterPro"/>
</dbReference>
<evidence type="ECO:0000256" key="5">
    <source>
        <dbReference type="PIRSR" id="PIRSR600183-50"/>
    </source>
</evidence>
<keyword evidence="3 5" id="KW-0663">Pyridoxal phosphate</keyword>
<gene>
    <name evidence="9" type="ORF">GSOID_T00004614001</name>
</gene>
<keyword evidence="4" id="KW-0456">Lyase</keyword>
<dbReference type="NCBIfam" id="TIGR01048">
    <property type="entry name" value="lysA"/>
    <property type="match status" value="1"/>
</dbReference>
<dbReference type="OrthoDB" id="5034579at2759"/>
<dbReference type="InterPro" id="IPR009006">
    <property type="entry name" value="Ala_racemase/Decarboxylase_C"/>
</dbReference>
<dbReference type="Gene3D" id="2.40.37.10">
    <property type="entry name" value="Lyase, Ornithine Decarboxylase, Chain A, domain 1"/>
    <property type="match status" value="1"/>
</dbReference>
<dbReference type="Pfam" id="PF02784">
    <property type="entry name" value="Orn_Arg_deC_N"/>
    <property type="match status" value="1"/>
</dbReference>
<dbReference type="InterPro" id="IPR000183">
    <property type="entry name" value="Orn/DAP/Arg_de-COase"/>
</dbReference>
<dbReference type="InParanoid" id="E4XUB7"/>
<dbReference type="PANTHER" id="PTHR43727:SF2">
    <property type="entry name" value="GROUP IV DECARBOXYLASE"/>
    <property type="match status" value="1"/>
</dbReference>
<feature type="modified residue" description="N6-(pyridoxal phosphate)lysine" evidence="5">
    <location>
        <position position="62"/>
    </location>
</feature>
<evidence type="ECO:0000313" key="10">
    <source>
        <dbReference type="Proteomes" id="UP000001307"/>
    </source>
</evidence>
<organism evidence="9">
    <name type="scientific">Oikopleura dioica</name>
    <name type="common">Tunicate</name>
    <dbReference type="NCBI Taxonomy" id="34765"/>
    <lineage>
        <taxon>Eukaryota</taxon>
        <taxon>Metazoa</taxon>
        <taxon>Chordata</taxon>
        <taxon>Tunicata</taxon>
        <taxon>Appendicularia</taxon>
        <taxon>Copelata</taxon>
        <taxon>Oikopleuridae</taxon>
        <taxon>Oikopleura</taxon>
    </lineage>
</organism>
<sequence>MIEFKKESLCVEDLSLENFAAQINLEDPVFVYSENSLRSNVKSYLSGLDALKSMTQLNFSMKSNFNPAVIKVLKSAGVTGLTTVSGGELDLAAKLEFNSDKVIFNGNGKCDGEVRTAIERGHIINVDSWFDYVRISSTSRALNQKCQVLIRINPNIDPKVHQYNTTASGKACKFGVIQEEISSLARKIFEDENLSLLGIHCHLGSTINDLEPIRQCSTTLKIIMESIAHFLEPGRKVVNVGGGLAINYEKQAHGYPTPQEYTECFTNFGRDYLIIFEPGRSLVGNSAVCVGRSLGVKNDNILVTNMSMTECIRPALYQAFHLVTLTKKTSKADSKVFKVVGPVCESADFLNKAAELPSTIENNQLVVLWDVGAYCHVLSSNYNMRPRRAEYLVTGSQFRQIRRQDTFEDMMSTFC</sequence>
<evidence type="ECO:0000256" key="1">
    <source>
        <dbReference type="ARBA" id="ARBA00001933"/>
    </source>
</evidence>
<keyword evidence="2" id="KW-0210">Decarboxylase</keyword>
<dbReference type="EMBL" id="FN653176">
    <property type="protein sequence ID" value="CBY13314.1"/>
    <property type="molecule type" value="Genomic_DNA"/>
</dbReference>
<feature type="domain" description="Orn/DAP/Arg decarboxylase 2 N-terminal" evidence="8">
    <location>
        <begin position="50"/>
        <end position="283"/>
    </location>
</feature>
<dbReference type="AlphaFoldDB" id="E4XUB7"/>
<feature type="domain" description="Orn/DAP/Arg decarboxylase 2 C-terminal" evidence="7">
    <location>
        <begin position="286"/>
        <end position="372"/>
    </location>
</feature>
<accession>E4XUB7</accession>
<dbReference type="PANTHER" id="PTHR43727">
    <property type="entry name" value="DIAMINOPIMELATE DECARBOXYLASE"/>
    <property type="match status" value="1"/>
</dbReference>
<comment type="cofactor">
    <cofactor evidence="1 5">
        <name>pyridoxal 5'-phosphate</name>
        <dbReference type="ChEBI" id="CHEBI:597326"/>
    </cofactor>
</comment>
<evidence type="ECO:0000313" key="9">
    <source>
        <dbReference type="EMBL" id="CBY13314.1"/>
    </source>
</evidence>
<evidence type="ECO:0000256" key="4">
    <source>
        <dbReference type="ARBA" id="ARBA00023239"/>
    </source>
</evidence>
<dbReference type="InterPro" id="IPR002986">
    <property type="entry name" value="DAP_deCOOHase_LysA"/>
</dbReference>
<dbReference type="Gene3D" id="3.20.20.10">
    <property type="entry name" value="Alanine racemase"/>
    <property type="match status" value="1"/>
</dbReference>
<evidence type="ECO:0000256" key="6">
    <source>
        <dbReference type="RuleBase" id="RU003737"/>
    </source>
</evidence>
<evidence type="ECO:0000259" key="8">
    <source>
        <dbReference type="Pfam" id="PF02784"/>
    </source>
</evidence>
<name>E4XUB7_OIKDI</name>
<dbReference type="Proteomes" id="UP000001307">
    <property type="component" value="Unassembled WGS sequence"/>
</dbReference>
<dbReference type="FunFam" id="3.20.20.10:FF:000003">
    <property type="entry name" value="Diaminopimelate decarboxylase"/>
    <property type="match status" value="1"/>
</dbReference>
<dbReference type="SUPFAM" id="SSF50621">
    <property type="entry name" value="Alanine racemase C-terminal domain-like"/>
    <property type="match status" value="1"/>
</dbReference>
<dbReference type="InterPro" id="IPR022643">
    <property type="entry name" value="De-COase2_C"/>
</dbReference>
<evidence type="ECO:0000256" key="3">
    <source>
        <dbReference type="ARBA" id="ARBA00022898"/>
    </source>
</evidence>
<reference evidence="9" key="1">
    <citation type="journal article" date="2010" name="Science">
        <title>Plasticity of animal genome architecture unmasked by rapid evolution of a pelagic tunicate.</title>
        <authorList>
            <person name="Denoeud F."/>
            <person name="Henriet S."/>
            <person name="Mungpakdee S."/>
            <person name="Aury J.M."/>
            <person name="Da Silva C."/>
            <person name="Brinkmann H."/>
            <person name="Mikhaleva J."/>
            <person name="Olsen L.C."/>
            <person name="Jubin C."/>
            <person name="Canestro C."/>
            <person name="Bouquet J.M."/>
            <person name="Danks G."/>
            <person name="Poulain J."/>
            <person name="Campsteijn C."/>
            <person name="Adamski M."/>
            <person name="Cross I."/>
            <person name="Yadetie F."/>
            <person name="Muffato M."/>
            <person name="Louis A."/>
            <person name="Butcher S."/>
            <person name="Tsagkogeorga G."/>
            <person name="Konrad A."/>
            <person name="Singh S."/>
            <person name="Jensen M.F."/>
            <person name="Cong E.H."/>
            <person name="Eikeseth-Otteraa H."/>
            <person name="Noel B."/>
            <person name="Anthouard V."/>
            <person name="Porcel B.M."/>
            <person name="Kachouri-Lafond R."/>
            <person name="Nishino A."/>
            <person name="Ugolini M."/>
            <person name="Chourrout P."/>
            <person name="Nishida H."/>
            <person name="Aasland R."/>
            <person name="Huzurbazar S."/>
            <person name="Westhof E."/>
            <person name="Delsuc F."/>
            <person name="Lehrach H."/>
            <person name="Reinhardt R."/>
            <person name="Weissenbach J."/>
            <person name="Roy S.W."/>
            <person name="Artiguenave F."/>
            <person name="Postlethwait J.H."/>
            <person name="Manak J.R."/>
            <person name="Thompson E.M."/>
            <person name="Jaillon O."/>
            <person name="Du Pasquier L."/>
            <person name="Boudinot P."/>
            <person name="Liberles D.A."/>
            <person name="Volff J.N."/>
            <person name="Philippe H."/>
            <person name="Lenhard B."/>
            <person name="Roest Crollius H."/>
            <person name="Wincker P."/>
            <person name="Chourrout D."/>
        </authorList>
    </citation>
    <scope>NUCLEOTIDE SEQUENCE [LARGE SCALE GENOMIC DNA]</scope>
</reference>
<evidence type="ECO:0008006" key="11">
    <source>
        <dbReference type="Google" id="ProtNLM"/>
    </source>
</evidence>
<dbReference type="GO" id="GO:0009089">
    <property type="term" value="P:lysine biosynthetic process via diaminopimelate"/>
    <property type="evidence" value="ECO:0007669"/>
    <property type="project" value="InterPro"/>
</dbReference>
<dbReference type="PRINTS" id="PR01181">
    <property type="entry name" value="DAPDCRBXLASE"/>
</dbReference>
<feature type="active site" description="Proton donor" evidence="5">
    <location>
        <position position="344"/>
    </location>
</feature>
<comment type="similarity">
    <text evidence="6">Belongs to the Orn/Lys/Arg decarboxylase class-II family.</text>
</comment>
<dbReference type="PRINTS" id="PR01179">
    <property type="entry name" value="ODADCRBXLASE"/>
</dbReference>
<dbReference type="Pfam" id="PF00278">
    <property type="entry name" value="Orn_DAP_Arg_deC"/>
    <property type="match status" value="1"/>
</dbReference>
<evidence type="ECO:0000256" key="2">
    <source>
        <dbReference type="ARBA" id="ARBA00022793"/>
    </source>
</evidence>
<protein>
    <recommendedName>
        <fullName evidence="11">Diaminopimelate decarboxylase</fullName>
    </recommendedName>
</protein>
<proteinExistence type="inferred from homology"/>
<dbReference type="CDD" id="cd06828">
    <property type="entry name" value="PLPDE_III_DapDC"/>
    <property type="match status" value="1"/>
</dbReference>
<dbReference type="SUPFAM" id="SSF51419">
    <property type="entry name" value="PLP-binding barrel"/>
    <property type="match status" value="1"/>
</dbReference>
<dbReference type="InterPro" id="IPR022644">
    <property type="entry name" value="De-COase2_N"/>
</dbReference>
<dbReference type="InterPro" id="IPR029066">
    <property type="entry name" value="PLP-binding_barrel"/>
</dbReference>
<evidence type="ECO:0000259" key="7">
    <source>
        <dbReference type="Pfam" id="PF00278"/>
    </source>
</evidence>
<keyword evidence="10" id="KW-1185">Reference proteome</keyword>